<reference evidence="1 2" key="1">
    <citation type="journal article" date="2021" name="BMC Biol.">
        <title>Horizontally acquired antibacterial genes associated with adaptive radiation of ladybird beetles.</title>
        <authorList>
            <person name="Li H.S."/>
            <person name="Tang X.F."/>
            <person name="Huang Y.H."/>
            <person name="Xu Z.Y."/>
            <person name="Chen M.L."/>
            <person name="Du X.Y."/>
            <person name="Qiu B.Y."/>
            <person name="Chen P.T."/>
            <person name="Zhang W."/>
            <person name="Slipinski A."/>
            <person name="Escalona H.E."/>
            <person name="Waterhouse R.M."/>
            <person name="Zwick A."/>
            <person name="Pang H."/>
        </authorList>
    </citation>
    <scope>NUCLEOTIDE SEQUENCE [LARGE SCALE GENOMIC DNA]</scope>
    <source>
        <strain evidence="1">SYSU2018</strain>
    </source>
</reference>
<protein>
    <submittedName>
        <fullName evidence="1">Uncharacterized protein</fullName>
    </submittedName>
</protein>
<name>A0ABD2PBB3_9CUCU</name>
<evidence type="ECO:0000313" key="2">
    <source>
        <dbReference type="Proteomes" id="UP001516400"/>
    </source>
</evidence>
<sequence length="98" mass="10916">MMFMFTNTTAQKAASNVHTAFMGMVEKCCPLKKRMTKKTEIKVESSAALVKIKQLDILATDVSVTEEEGRYHAYKRKEKLLLSEIVGGNTNMEGGKAK</sequence>
<comment type="caution">
    <text evidence="1">The sequence shown here is derived from an EMBL/GenBank/DDBJ whole genome shotgun (WGS) entry which is preliminary data.</text>
</comment>
<gene>
    <name evidence="1" type="ORF">HHI36_002705</name>
</gene>
<proteinExistence type="predicted"/>
<accession>A0ABD2PBB3</accession>
<organism evidence="1 2">
    <name type="scientific">Cryptolaemus montrouzieri</name>
    <dbReference type="NCBI Taxonomy" id="559131"/>
    <lineage>
        <taxon>Eukaryota</taxon>
        <taxon>Metazoa</taxon>
        <taxon>Ecdysozoa</taxon>
        <taxon>Arthropoda</taxon>
        <taxon>Hexapoda</taxon>
        <taxon>Insecta</taxon>
        <taxon>Pterygota</taxon>
        <taxon>Neoptera</taxon>
        <taxon>Endopterygota</taxon>
        <taxon>Coleoptera</taxon>
        <taxon>Polyphaga</taxon>
        <taxon>Cucujiformia</taxon>
        <taxon>Coccinelloidea</taxon>
        <taxon>Coccinellidae</taxon>
        <taxon>Scymninae</taxon>
        <taxon>Scymnini</taxon>
        <taxon>Cryptolaemus</taxon>
    </lineage>
</organism>
<dbReference type="AlphaFoldDB" id="A0ABD2PBB3"/>
<dbReference type="Proteomes" id="UP001516400">
    <property type="component" value="Unassembled WGS sequence"/>
</dbReference>
<dbReference type="EMBL" id="JABFTP020000185">
    <property type="protein sequence ID" value="KAL3288256.1"/>
    <property type="molecule type" value="Genomic_DNA"/>
</dbReference>
<evidence type="ECO:0000313" key="1">
    <source>
        <dbReference type="EMBL" id="KAL3288256.1"/>
    </source>
</evidence>
<keyword evidence="2" id="KW-1185">Reference proteome</keyword>